<dbReference type="PANTHER" id="PTHR30086">
    <property type="entry name" value="ARGININE EXPORTER PROTEIN ARGO"/>
    <property type="match status" value="1"/>
</dbReference>
<dbReference type="AlphaFoldDB" id="A0A495JRA6"/>
<sequence>MINTLAVFLGTCLLLAMVPGPGAAVIFRQAVGDGRRSAFMTMLGNETALVIWGIAAACGLTALVTASQLAYDTMRIVGAGVLIWLGVQALLSVRRGESTFAPPSGTDPGRSSGWRSYRTGLIANLTNPKAAVFAMSFLPQFVPGGLPVLPTVVLLAVLWAVMDALWFSGVIWFIGRARSLFDRSVVRRRLTQFSGAVLIALGLRLVTE</sequence>
<comment type="caution">
    <text evidence="7">The sequence shown here is derived from an EMBL/GenBank/DDBJ whole genome shotgun (WGS) entry which is preliminary data.</text>
</comment>
<feature type="transmembrane region" description="Helical" evidence="6">
    <location>
        <begin position="148"/>
        <end position="174"/>
    </location>
</feature>
<evidence type="ECO:0000313" key="7">
    <source>
        <dbReference type="EMBL" id="RKR91371.1"/>
    </source>
</evidence>
<feature type="transmembrane region" description="Helical" evidence="6">
    <location>
        <begin position="48"/>
        <end position="69"/>
    </location>
</feature>
<dbReference type="PIRSF" id="PIRSF006324">
    <property type="entry name" value="LeuE"/>
    <property type="match status" value="1"/>
</dbReference>
<dbReference type="GO" id="GO:0015171">
    <property type="term" value="F:amino acid transmembrane transporter activity"/>
    <property type="evidence" value="ECO:0007669"/>
    <property type="project" value="TreeGrafter"/>
</dbReference>
<dbReference type="PANTHER" id="PTHR30086:SF20">
    <property type="entry name" value="ARGININE EXPORTER PROTEIN ARGO-RELATED"/>
    <property type="match status" value="1"/>
</dbReference>
<gene>
    <name evidence="7" type="ORF">BDK92_5765</name>
</gene>
<evidence type="ECO:0000313" key="8">
    <source>
        <dbReference type="Proteomes" id="UP000277671"/>
    </source>
</evidence>
<dbReference type="Proteomes" id="UP000277671">
    <property type="component" value="Unassembled WGS sequence"/>
</dbReference>
<reference evidence="7 8" key="1">
    <citation type="submission" date="2018-10" db="EMBL/GenBank/DDBJ databases">
        <title>Sequencing the genomes of 1000 actinobacteria strains.</title>
        <authorList>
            <person name="Klenk H.-P."/>
        </authorList>
    </citation>
    <scope>NUCLEOTIDE SEQUENCE [LARGE SCALE GENOMIC DNA]</scope>
    <source>
        <strain evidence="7 8">DSM 45175</strain>
    </source>
</reference>
<evidence type="ECO:0000256" key="2">
    <source>
        <dbReference type="ARBA" id="ARBA00022475"/>
    </source>
</evidence>
<keyword evidence="8" id="KW-1185">Reference proteome</keyword>
<keyword evidence="3 6" id="KW-0812">Transmembrane</keyword>
<dbReference type="RefSeq" id="WP_121159484.1">
    <property type="nucleotide sequence ID" value="NZ_RBKT01000001.1"/>
</dbReference>
<dbReference type="GO" id="GO:0005886">
    <property type="term" value="C:plasma membrane"/>
    <property type="evidence" value="ECO:0007669"/>
    <property type="project" value="UniProtKB-SubCell"/>
</dbReference>
<accession>A0A495JRA6</accession>
<comment type="subcellular location">
    <subcellularLocation>
        <location evidence="1">Cell membrane</location>
        <topology evidence="1">Multi-pass membrane protein</topology>
    </subcellularLocation>
</comment>
<evidence type="ECO:0000256" key="6">
    <source>
        <dbReference type="SAM" id="Phobius"/>
    </source>
</evidence>
<evidence type="ECO:0000256" key="5">
    <source>
        <dbReference type="ARBA" id="ARBA00023136"/>
    </source>
</evidence>
<name>A0A495JRA6_9ACTN</name>
<feature type="transmembrane region" description="Helical" evidence="6">
    <location>
        <begin position="76"/>
        <end position="93"/>
    </location>
</feature>
<dbReference type="EMBL" id="RBKT01000001">
    <property type="protein sequence ID" value="RKR91371.1"/>
    <property type="molecule type" value="Genomic_DNA"/>
</dbReference>
<keyword evidence="2" id="KW-1003">Cell membrane</keyword>
<proteinExistence type="predicted"/>
<dbReference type="OrthoDB" id="3530905at2"/>
<protein>
    <submittedName>
        <fullName evidence="7">Threonine/homoserine/homoserine lactone efflux protein</fullName>
    </submittedName>
</protein>
<dbReference type="Pfam" id="PF01810">
    <property type="entry name" value="LysE"/>
    <property type="match status" value="1"/>
</dbReference>
<evidence type="ECO:0000256" key="1">
    <source>
        <dbReference type="ARBA" id="ARBA00004651"/>
    </source>
</evidence>
<evidence type="ECO:0000256" key="3">
    <source>
        <dbReference type="ARBA" id="ARBA00022692"/>
    </source>
</evidence>
<dbReference type="InterPro" id="IPR001123">
    <property type="entry name" value="LeuE-type"/>
</dbReference>
<keyword evidence="4 6" id="KW-1133">Transmembrane helix</keyword>
<keyword evidence="5 6" id="KW-0472">Membrane</keyword>
<evidence type="ECO:0000256" key="4">
    <source>
        <dbReference type="ARBA" id="ARBA00022989"/>
    </source>
</evidence>
<organism evidence="7 8">
    <name type="scientific">Micromonospora pisi</name>
    <dbReference type="NCBI Taxonomy" id="589240"/>
    <lineage>
        <taxon>Bacteria</taxon>
        <taxon>Bacillati</taxon>
        <taxon>Actinomycetota</taxon>
        <taxon>Actinomycetes</taxon>
        <taxon>Micromonosporales</taxon>
        <taxon>Micromonosporaceae</taxon>
        <taxon>Micromonospora</taxon>
    </lineage>
</organism>